<feature type="transmembrane region" description="Helical" evidence="1">
    <location>
        <begin position="142"/>
        <end position="160"/>
    </location>
</feature>
<organism evidence="2 3">
    <name type="scientific">Stylonychia lemnae</name>
    <name type="common">Ciliate</name>
    <dbReference type="NCBI Taxonomy" id="5949"/>
    <lineage>
        <taxon>Eukaryota</taxon>
        <taxon>Sar</taxon>
        <taxon>Alveolata</taxon>
        <taxon>Ciliophora</taxon>
        <taxon>Intramacronucleata</taxon>
        <taxon>Spirotrichea</taxon>
        <taxon>Stichotrichia</taxon>
        <taxon>Sporadotrichida</taxon>
        <taxon>Oxytrichidae</taxon>
        <taxon>Stylonychinae</taxon>
        <taxon>Stylonychia</taxon>
    </lineage>
</organism>
<dbReference type="EMBL" id="CCKQ01011398">
    <property type="protein sequence ID" value="CDW82963.1"/>
    <property type="molecule type" value="Genomic_DNA"/>
</dbReference>
<feature type="transmembrane region" description="Helical" evidence="1">
    <location>
        <begin position="98"/>
        <end position="121"/>
    </location>
</feature>
<dbReference type="InParanoid" id="A0A078APU7"/>
<keyword evidence="3" id="KW-1185">Reference proteome</keyword>
<dbReference type="AlphaFoldDB" id="A0A078APU7"/>
<keyword evidence="1" id="KW-0812">Transmembrane</keyword>
<dbReference type="Proteomes" id="UP000039865">
    <property type="component" value="Unassembled WGS sequence"/>
</dbReference>
<keyword evidence="1" id="KW-0472">Membrane</keyword>
<gene>
    <name evidence="2" type="primary">Contig8527.g9103</name>
    <name evidence="2" type="ORF">STYLEM_12000</name>
</gene>
<proteinExistence type="predicted"/>
<feature type="transmembrane region" description="Helical" evidence="1">
    <location>
        <begin position="61"/>
        <end position="86"/>
    </location>
</feature>
<evidence type="ECO:0000256" key="1">
    <source>
        <dbReference type="SAM" id="Phobius"/>
    </source>
</evidence>
<dbReference type="OrthoDB" id="324349at2759"/>
<evidence type="ECO:0000313" key="3">
    <source>
        <dbReference type="Proteomes" id="UP000039865"/>
    </source>
</evidence>
<name>A0A078APU7_STYLE</name>
<feature type="transmembrane region" description="Helical" evidence="1">
    <location>
        <begin position="201"/>
        <end position="220"/>
    </location>
</feature>
<feature type="transmembrane region" description="Helical" evidence="1">
    <location>
        <begin position="172"/>
        <end position="194"/>
    </location>
</feature>
<feature type="transmembrane region" description="Helical" evidence="1">
    <location>
        <begin position="344"/>
        <end position="363"/>
    </location>
</feature>
<evidence type="ECO:0008006" key="4">
    <source>
        <dbReference type="Google" id="ProtNLM"/>
    </source>
</evidence>
<protein>
    <recommendedName>
        <fullName evidence="4">Transmembrane protein</fullName>
    </recommendedName>
</protein>
<reference evidence="2 3" key="1">
    <citation type="submission" date="2014-06" db="EMBL/GenBank/DDBJ databases">
        <authorList>
            <person name="Swart Estienne"/>
        </authorList>
    </citation>
    <scope>NUCLEOTIDE SEQUENCE [LARGE SCALE GENOMIC DNA]</scope>
    <source>
        <strain evidence="2 3">130c</strain>
    </source>
</reference>
<accession>A0A078APU7</accession>
<evidence type="ECO:0000313" key="2">
    <source>
        <dbReference type="EMBL" id="CDW82963.1"/>
    </source>
</evidence>
<keyword evidence="1" id="KW-1133">Transmembrane helix</keyword>
<feature type="transmembrane region" description="Helical" evidence="1">
    <location>
        <begin position="383"/>
        <end position="401"/>
    </location>
</feature>
<sequence length="408" mass="47292">MIGSLKGISFISMAIMIGMNPQNAIKISFSHFCFNLSMAILSLIFPYYMKNLIEVSLPFKGSITGAFFFTFFKNVPSPILLFYEWLVYLICNQDQTDYSFYLGPLYGLFEMFQLINLAFIFSRYFQKKIDFERSFFQQIAPMMILIVSITTLGLSLKNLYDMTQQELFVSKFSLILVISFALVIIVCINAYCIIVDYEDGIVSNSCMLSLYFSYVLQSFWQAINTFEKSRLAQTNQVSQTFEQGIYDLWDNIKVWQKRGSQYLTSFLIGSGGYNIDGFSENIMGSPAFMTTIKIVILFMTLPMTVNEWPWIDQEERKKAEQLKLDSQQPQHILHLEQDEYNSRLAHASTYLMNALLVLMTTNYTLNPQFYFLGRSDQNEGGALYVYFPLLQIFIGIIYFIIKILQSDQ</sequence>
<feature type="transmembrane region" description="Helical" evidence="1">
    <location>
        <begin position="29"/>
        <end position="49"/>
    </location>
</feature>